<proteinExistence type="predicted"/>
<dbReference type="Proteomes" id="UP000187203">
    <property type="component" value="Unassembled WGS sequence"/>
</dbReference>
<evidence type="ECO:0000313" key="1">
    <source>
        <dbReference type="EMBL" id="OMP02598.1"/>
    </source>
</evidence>
<dbReference type="AlphaFoldDB" id="A0A1R3K6I6"/>
<protein>
    <submittedName>
        <fullName evidence="1">Uncharacterized protein</fullName>
    </submittedName>
</protein>
<accession>A0A1R3K6I6</accession>
<reference evidence="2" key="1">
    <citation type="submission" date="2013-09" db="EMBL/GenBank/DDBJ databases">
        <title>Corchorus olitorius genome sequencing.</title>
        <authorList>
            <person name="Alam M."/>
            <person name="Haque M.S."/>
            <person name="Islam M.S."/>
            <person name="Emdad E.M."/>
            <person name="Islam M.M."/>
            <person name="Ahmed B."/>
            <person name="Halim A."/>
            <person name="Hossen Q.M.M."/>
            <person name="Hossain M.Z."/>
            <person name="Ahmed R."/>
            <person name="Khan M.M."/>
            <person name="Islam R."/>
            <person name="Rashid M.M."/>
            <person name="Khan S.A."/>
            <person name="Rahman M.S."/>
            <person name="Alam M."/>
            <person name="Yahiya A.S."/>
            <person name="Khan M.S."/>
            <person name="Azam M.S."/>
            <person name="Haque T."/>
            <person name="Lashkar M.Z.H."/>
            <person name="Akhand A.I."/>
            <person name="Morshed G."/>
            <person name="Roy S."/>
            <person name="Uddin K.S."/>
            <person name="Rabeya T."/>
            <person name="Hossain A.S."/>
            <person name="Chowdhury A."/>
            <person name="Snigdha A.R."/>
            <person name="Mortoza M.S."/>
            <person name="Matin S.A."/>
            <person name="Hoque S.M.E."/>
            <person name="Islam M.K."/>
            <person name="Roy D.K."/>
            <person name="Haider R."/>
            <person name="Moosa M.M."/>
            <person name="Elias S.M."/>
            <person name="Hasan A.M."/>
            <person name="Jahan S."/>
            <person name="Shafiuddin M."/>
            <person name="Mahmood N."/>
            <person name="Shommy N.S."/>
        </authorList>
    </citation>
    <scope>NUCLEOTIDE SEQUENCE [LARGE SCALE GENOMIC DNA]</scope>
    <source>
        <strain evidence="2">cv. O-4</strain>
    </source>
</reference>
<comment type="caution">
    <text evidence="1">The sequence shown here is derived from an EMBL/GenBank/DDBJ whole genome shotgun (WGS) entry which is preliminary data.</text>
</comment>
<evidence type="ECO:0000313" key="2">
    <source>
        <dbReference type="Proteomes" id="UP000187203"/>
    </source>
</evidence>
<keyword evidence="2" id="KW-1185">Reference proteome</keyword>
<name>A0A1R3K6I6_9ROSI</name>
<sequence length="95" mass="10581">MGECVEFPFWRELVSFKNESLCLLFLVSILRECRERGVKAWPRDQDGAPPAELSLVPDEVDDAELAGKSSQLDITCLVGTLVACPEPIKGCHIEY</sequence>
<organism evidence="1 2">
    <name type="scientific">Corchorus olitorius</name>
    <dbReference type="NCBI Taxonomy" id="93759"/>
    <lineage>
        <taxon>Eukaryota</taxon>
        <taxon>Viridiplantae</taxon>
        <taxon>Streptophyta</taxon>
        <taxon>Embryophyta</taxon>
        <taxon>Tracheophyta</taxon>
        <taxon>Spermatophyta</taxon>
        <taxon>Magnoliopsida</taxon>
        <taxon>eudicotyledons</taxon>
        <taxon>Gunneridae</taxon>
        <taxon>Pentapetalae</taxon>
        <taxon>rosids</taxon>
        <taxon>malvids</taxon>
        <taxon>Malvales</taxon>
        <taxon>Malvaceae</taxon>
        <taxon>Grewioideae</taxon>
        <taxon>Apeibeae</taxon>
        <taxon>Corchorus</taxon>
    </lineage>
</organism>
<gene>
    <name evidence="1" type="ORF">COLO4_10965</name>
</gene>
<dbReference type="EMBL" id="AWUE01014609">
    <property type="protein sequence ID" value="OMP02598.1"/>
    <property type="molecule type" value="Genomic_DNA"/>
</dbReference>